<keyword evidence="2" id="KW-1185">Reference proteome</keyword>
<comment type="caution">
    <text evidence="1">The sequence shown here is derived from an EMBL/GenBank/DDBJ whole genome shotgun (WGS) entry which is preliminary data.</text>
</comment>
<dbReference type="HOGENOM" id="CLU_2558128_0_0_1"/>
<evidence type="ECO:0000313" key="2">
    <source>
        <dbReference type="Proteomes" id="UP000016801"/>
    </source>
</evidence>
<reference evidence="1 2" key="1">
    <citation type="journal article" date="2013" name="PLoS Genet.">
        <title>Plant-symbiotic fungi as chemical engineers: Multi-genome analysis of the Clavicipitaceae reveals dynamics of alkaloid loci.</title>
        <authorList>
            <person name="Schardl C.L."/>
            <person name="Young C.A."/>
            <person name="Hesse U."/>
            <person name="Amyotte S.G."/>
            <person name="Andreeva K."/>
            <person name="Calie P.J."/>
            <person name="Fleetwood D.J."/>
            <person name="Haws D.C."/>
            <person name="Moore N."/>
            <person name="Oeser B."/>
            <person name="Panaccione D.G."/>
            <person name="Schweri K.K."/>
            <person name="Voisey C.R."/>
            <person name="Farman M.L."/>
            <person name="Jaromczyk J.W."/>
            <person name="Roe B.A."/>
            <person name="O'Sullivan D.M."/>
            <person name="Scott B."/>
            <person name="Tudzynski P."/>
            <person name="An Z."/>
            <person name="Arnaoudova E.G."/>
            <person name="Bullock C.T."/>
            <person name="Charlton N.D."/>
            <person name="Chen L."/>
            <person name="Cox M."/>
            <person name="Dinkins R.D."/>
            <person name="Florea S."/>
            <person name="Glenn A.E."/>
            <person name="Gordon A."/>
            <person name="Gueldener U."/>
            <person name="Harris D.R."/>
            <person name="Hollin W."/>
            <person name="Jaromczyk J."/>
            <person name="Johnson R.D."/>
            <person name="Khan A.K."/>
            <person name="Leistner E."/>
            <person name="Leuchtmann A."/>
            <person name="Li C."/>
            <person name="Liu J."/>
            <person name="Liu J."/>
            <person name="Liu M."/>
            <person name="Mace W."/>
            <person name="Machado C."/>
            <person name="Nagabhyru P."/>
            <person name="Pan J."/>
            <person name="Schmid J."/>
            <person name="Sugawara K."/>
            <person name="Steiner U."/>
            <person name="Takach J.E."/>
            <person name="Tanaka E."/>
            <person name="Webb J.S."/>
            <person name="Wilson E.V."/>
            <person name="Wiseman J.L."/>
            <person name="Yoshida R."/>
            <person name="Zeng Z."/>
        </authorList>
    </citation>
    <scope>NUCLEOTIDE SEQUENCE [LARGE SCALE GENOMIC DNA]</scope>
    <source>
        <strain evidence="1 2">20.1</strain>
    </source>
</reference>
<dbReference type="EMBL" id="CAGA01000075">
    <property type="protein sequence ID" value="CCE34089.1"/>
    <property type="molecule type" value="Genomic_DNA"/>
</dbReference>
<accession>M1WI95</accession>
<sequence length="82" mass="9077">MKDVPADGSPSKRTGESFTCLIWVKDVLVALHDCGEIVLPATIDVLEGMDMEKGLKYAKIAESDGGATVTESHRQRFLILWW</sequence>
<dbReference type="VEuPathDB" id="FungiDB:CPUR_08021"/>
<name>M1WI95_CLAP2</name>
<gene>
    <name evidence="1" type="ORF">CPUR_08021</name>
</gene>
<dbReference type="Proteomes" id="UP000016801">
    <property type="component" value="Unassembled WGS sequence"/>
</dbReference>
<protein>
    <submittedName>
        <fullName evidence="1">Uncharacterized protein</fullName>
    </submittedName>
</protein>
<dbReference type="AlphaFoldDB" id="M1WI95"/>
<dbReference type="OrthoDB" id="3016366at2759"/>
<evidence type="ECO:0000313" key="1">
    <source>
        <dbReference type="EMBL" id="CCE34089.1"/>
    </source>
</evidence>
<organism evidence="1 2">
    <name type="scientific">Claviceps purpurea (strain 20.1)</name>
    <name type="common">Ergot fungus</name>
    <name type="synonym">Sphacelia segetum</name>
    <dbReference type="NCBI Taxonomy" id="1111077"/>
    <lineage>
        <taxon>Eukaryota</taxon>
        <taxon>Fungi</taxon>
        <taxon>Dikarya</taxon>
        <taxon>Ascomycota</taxon>
        <taxon>Pezizomycotina</taxon>
        <taxon>Sordariomycetes</taxon>
        <taxon>Hypocreomycetidae</taxon>
        <taxon>Hypocreales</taxon>
        <taxon>Clavicipitaceae</taxon>
        <taxon>Claviceps</taxon>
    </lineage>
</organism>
<proteinExistence type="predicted"/>